<accession>A0AAF1KJH9</accession>
<dbReference type="AlphaFoldDB" id="A0AAF1KJH9"/>
<dbReference type="SUPFAM" id="SSF51735">
    <property type="entry name" value="NAD(P)-binding Rossmann-fold domains"/>
    <property type="match status" value="1"/>
</dbReference>
<name>A0AAF1KJH9_9PROT</name>
<dbReference type="PANTHER" id="PTHR44196:SF1">
    <property type="entry name" value="DEHYDROGENASE_REDUCTASE SDR FAMILY MEMBER 7B"/>
    <property type="match status" value="1"/>
</dbReference>
<dbReference type="InterPro" id="IPR002347">
    <property type="entry name" value="SDR_fam"/>
</dbReference>
<gene>
    <name evidence="3" type="ORF">GXW79_08830</name>
</gene>
<dbReference type="GO" id="GO:0016491">
    <property type="term" value="F:oxidoreductase activity"/>
    <property type="evidence" value="ECO:0007669"/>
    <property type="project" value="UniProtKB-KW"/>
</dbReference>
<evidence type="ECO:0000313" key="3">
    <source>
        <dbReference type="EMBL" id="MBR0655185.1"/>
    </source>
</evidence>
<reference evidence="3" key="2">
    <citation type="journal article" date="2021" name="Syst. Appl. Microbiol.">
        <title>Roseomonas hellenica sp. nov., isolated from roots of wild-growing Alkanna tinctoria.</title>
        <authorList>
            <person name="Rat A."/>
            <person name="Naranjo H.D."/>
            <person name="Lebbe L."/>
            <person name="Cnockaert M."/>
            <person name="Krigas N."/>
            <person name="Grigoriadou K."/>
            <person name="Maloupa E."/>
            <person name="Willems A."/>
        </authorList>
    </citation>
    <scope>NUCLEOTIDE SEQUENCE</scope>
    <source>
        <strain evidence="3">LMG 28251</strain>
    </source>
</reference>
<reference evidence="3" key="1">
    <citation type="submission" date="2020-01" db="EMBL/GenBank/DDBJ databases">
        <authorList>
            <person name="Rat A."/>
        </authorList>
    </citation>
    <scope>NUCLEOTIDE SEQUENCE</scope>
    <source>
        <strain evidence="3">LMG 28251</strain>
    </source>
</reference>
<sequence>MQGMVYPWRSVAITGASSGLGRALAEALAAPGVTLHLSARDPARLSASADACRACGATVQETMLDVRDAAATETHLRAAGHLDLVIANAGISAGTGGLAEPAHQARAIIETNVQGALNTAIPALAIMAMQPPGADGVRGRVAVIASIAGFIAAPGAPAYCASKFAIRAWAEAADPGARRQGLRVHAVCPGYIRTPMTARNAFPMPFLMEPADAARRTLSGITRDRVRIAYPWPLYAAARLLGALPPRWIGALMGRFPAKAQDAR</sequence>
<dbReference type="Pfam" id="PF00106">
    <property type="entry name" value="adh_short"/>
    <property type="match status" value="1"/>
</dbReference>
<dbReference type="EMBL" id="JAAEDH010000008">
    <property type="protein sequence ID" value="MBR0655185.1"/>
    <property type="molecule type" value="Genomic_DNA"/>
</dbReference>
<keyword evidence="4" id="KW-1185">Reference proteome</keyword>
<comment type="similarity">
    <text evidence="1">Belongs to the short-chain dehydrogenases/reductases (SDR) family.</text>
</comment>
<dbReference type="GO" id="GO:0016020">
    <property type="term" value="C:membrane"/>
    <property type="evidence" value="ECO:0007669"/>
    <property type="project" value="TreeGrafter"/>
</dbReference>
<dbReference type="InterPro" id="IPR036291">
    <property type="entry name" value="NAD(P)-bd_dom_sf"/>
</dbReference>
<dbReference type="Gene3D" id="3.40.50.720">
    <property type="entry name" value="NAD(P)-binding Rossmann-like Domain"/>
    <property type="match status" value="1"/>
</dbReference>
<dbReference type="Proteomes" id="UP001196068">
    <property type="component" value="Unassembled WGS sequence"/>
</dbReference>
<evidence type="ECO:0000313" key="4">
    <source>
        <dbReference type="Proteomes" id="UP001196068"/>
    </source>
</evidence>
<dbReference type="PANTHER" id="PTHR44196">
    <property type="entry name" value="DEHYDROGENASE/REDUCTASE SDR FAMILY MEMBER 7B"/>
    <property type="match status" value="1"/>
</dbReference>
<evidence type="ECO:0000256" key="1">
    <source>
        <dbReference type="ARBA" id="ARBA00006484"/>
    </source>
</evidence>
<evidence type="ECO:0000256" key="2">
    <source>
        <dbReference type="ARBA" id="ARBA00023002"/>
    </source>
</evidence>
<protein>
    <submittedName>
        <fullName evidence="3">SDR family NAD(P)-dependent oxidoreductase</fullName>
    </submittedName>
</protein>
<dbReference type="PRINTS" id="PR00081">
    <property type="entry name" value="GDHRDH"/>
</dbReference>
<organism evidence="3 4">
    <name type="scientific">Plastoroseomonas arctica</name>
    <dbReference type="NCBI Taxonomy" id="1509237"/>
    <lineage>
        <taxon>Bacteria</taxon>
        <taxon>Pseudomonadati</taxon>
        <taxon>Pseudomonadota</taxon>
        <taxon>Alphaproteobacteria</taxon>
        <taxon>Acetobacterales</taxon>
        <taxon>Acetobacteraceae</taxon>
        <taxon>Plastoroseomonas</taxon>
    </lineage>
</organism>
<keyword evidence="2" id="KW-0560">Oxidoreductase</keyword>
<comment type="caution">
    <text evidence="3">The sequence shown here is derived from an EMBL/GenBank/DDBJ whole genome shotgun (WGS) entry which is preliminary data.</text>
</comment>
<proteinExistence type="inferred from homology"/>